<sequence>MEAFDMTYDGTANVLFGPYNVWPAAQIKPVRRQMERAGPHNVGHDVPAEQYVSADHTATVQLHEAWPGSVQHAASLPLQGGLGLIYEHVMEMAGEQQFLYMLRPLFPLISSGRNLTYEPPYVHKIVGAQVGYGKSSDPTVENKGSRSEYP</sequence>
<comment type="caution">
    <text evidence="1">The sequence shown here is derived from an EMBL/GenBank/DDBJ whole genome shotgun (WGS) entry which is preliminary data.</text>
</comment>
<evidence type="ECO:0000313" key="1">
    <source>
        <dbReference type="EMBL" id="KAK3796195.1"/>
    </source>
</evidence>
<evidence type="ECO:0000313" key="2">
    <source>
        <dbReference type="Proteomes" id="UP001283361"/>
    </source>
</evidence>
<reference evidence="1" key="1">
    <citation type="journal article" date="2023" name="G3 (Bethesda)">
        <title>A reference genome for the long-term kleptoplast-retaining sea slug Elysia crispata morphotype clarki.</title>
        <authorList>
            <person name="Eastman K.E."/>
            <person name="Pendleton A.L."/>
            <person name="Shaikh M.A."/>
            <person name="Suttiyut T."/>
            <person name="Ogas R."/>
            <person name="Tomko P."/>
            <person name="Gavelis G."/>
            <person name="Widhalm J.R."/>
            <person name="Wisecaver J.H."/>
        </authorList>
    </citation>
    <scope>NUCLEOTIDE SEQUENCE</scope>
    <source>
        <strain evidence="1">ECLA1</strain>
    </source>
</reference>
<proteinExistence type="predicted"/>
<dbReference type="Proteomes" id="UP001283361">
    <property type="component" value="Unassembled WGS sequence"/>
</dbReference>
<dbReference type="EMBL" id="JAWDGP010000907">
    <property type="protein sequence ID" value="KAK3796195.1"/>
    <property type="molecule type" value="Genomic_DNA"/>
</dbReference>
<name>A0AAE1AYX9_9GAST</name>
<accession>A0AAE1AYX9</accession>
<gene>
    <name evidence="1" type="ORF">RRG08_004098</name>
</gene>
<organism evidence="1 2">
    <name type="scientific">Elysia crispata</name>
    <name type="common">lettuce slug</name>
    <dbReference type="NCBI Taxonomy" id="231223"/>
    <lineage>
        <taxon>Eukaryota</taxon>
        <taxon>Metazoa</taxon>
        <taxon>Spiralia</taxon>
        <taxon>Lophotrochozoa</taxon>
        <taxon>Mollusca</taxon>
        <taxon>Gastropoda</taxon>
        <taxon>Heterobranchia</taxon>
        <taxon>Euthyneura</taxon>
        <taxon>Panpulmonata</taxon>
        <taxon>Sacoglossa</taxon>
        <taxon>Placobranchoidea</taxon>
        <taxon>Plakobranchidae</taxon>
        <taxon>Elysia</taxon>
    </lineage>
</organism>
<keyword evidence="2" id="KW-1185">Reference proteome</keyword>
<dbReference type="AlphaFoldDB" id="A0AAE1AYX9"/>
<protein>
    <submittedName>
        <fullName evidence="1">Uncharacterized protein</fullName>
    </submittedName>
</protein>